<dbReference type="Proteomes" id="UP000503447">
    <property type="component" value="Chromosome"/>
</dbReference>
<gene>
    <name evidence="1" type="ORF">FTUN_8891</name>
</gene>
<evidence type="ECO:0000313" key="2">
    <source>
        <dbReference type="Proteomes" id="UP000503447"/>
    </source>
</evidence>
<dbReference type="KEGG" id="ftj:FTUN_8891"/>
<keyword evidence="2" id="KW-1185">Reference proteome</keyword>
<evidence type="ECO:0000313" key="1">
    <source>
        <dbReference type="EMBL" id="QJX01252.1"/>
    </source>
</evidence>
<accession>A0A6M5Z6M4</accession>
<proteinExistence type="predicted"/>
<dbReference type="AlphaFoldDB" id="A0A6M5Z6M4"/>
<dbReference type="EMBL" id="CP053452">
    <property type="protein sequence ID" value="QJX01252.1"/>
    <property type="molecule type" value="Genomic_DNA"/>
</dbReference>
<protein>
    <submittedName>
        <fullName evidence="1">Uncharacterized protein</fullName>
    </submittedName>
</protein>
<organism evidence="1 2">
    <name type="scientific">Frigoriglobus tundricola</name>
    <dbReference type="NCBI Taxonomy" id="2774151"/>
    <lineage>
        <taxon>Bacteria</taxon>
        <taxon>Pseudomonadati</taxon>
        <taxon>Planctomycetota</taxon>
        <taxon>Planctomycetia</taxon>
        <taxon>Gemmatales</taxon>
        <taxon>Gemmataceae</taxon>
        <taxon>Frigoriglobus</taxon>
    </lineage>
</organism>
<sequence>MATEVLTTGVAAVTIGHGVQRHHLDRLARRGLIPYQSAGGGSKLRLIRVSDLDAIRAECERRGYYRASEPVA</sequence>
<dbReference type="RefSeq" id="WP_171475837.1">
    <property type="nucleotide sequence ID" value="NZ_CP053452.2"/>
</dbReference>
<reference evidence="2" key="1">
    <citation type="submission" date="2020-05" db="EMBL/GenBank/DDBJ databases">
        <title>Frigoriglobus tundricola gen. nov., sp. nov., a psychrotolerant cellulolytic planctomycete of the family Gemmataceae with two divergent copies of 16S rRNA gene.</title>
        <authorList>
            <person name="Kulichevskaya I.S."/>
            <person name="Ivanova A.A."/>
            <person name="Naumoff D.G."/>
            <person name="Beletsky A.V."/>
            <person name="Rijpstra W.I.C."/>
            <person name="Sinninghe Damste J.S."/>
            <person name="Mardanov A.V."/>
            <person name="Ravin N.V."/>
            <person name="Dedysh S.N."/>
        </authorList>
    </citation>
    <scope>NUCLEOTIDE SEQUENCE [LARGE SCALE GENOMIC DNA]</scope>
    <source>
        <strain evidence="2">PL17</strain>
    </source>
</reference>
<name>A0A6M5Z6M4_9BACT</name>